<evidence type="ECO:0000256" key="8">
    <source>
        <dbReference type="ARBA" id="ARBA00023136"/>
    </source>
</evidence>
<keyword evidence="5" id="KW-0997">Cell inner membrane</keyword>
<comment type="subcellular location">
    <subcellularLocation>
        <location evidence="1">Cell inner membrane</location>
        <topology evidence="1">Multi-pass membrane protein</topology>
    </subcellularLocation>
</comment>
<dbReference type="GO" id="GO:0043190">
    <property type="term" value="C:ATP-binding cassette (ABC) transporter complex"/>
    <property type="evidence" value="ECO:0007669"/>
    <property type="project" value="InterPro"/>
</dbReference>
<keyword evidence="3" id="KW-0813">Transport</keyword>
<feature type="transmembrane region" description="Helical" evidence="9">
    <location>
        <begin position="266"/>
        <end position="289"/>
    </location>
</feature>
<dbReference type="GO" id="GO:0055085">
    <property type="term" value="P:transmembrane transport"/>
    <property type="evidence" value="ECO:0007669"/>
    <property type="project" value="InterPro"/>
</dbReference>
<dbReference type="Proteomes" id="UP000252357">
    <property type="component" value="Unassembled WGS sequence"/>
</dbReference>
<evidence type="ECO:0000256" key="6">
    <source>
        <dbReference type="ARBA" id="ARBA00022692"/>
    </source>
</evidence>
<dbReference type="InterPro" id="IPR005495">
    <property type="entry name" value="LptG/LptF_permease"/>
</dbReference>
<feature type="transmembrane region" description="Helical" evidence="9">
    <location>
        <begin position="296"/>
        <end position="319"/>
    </location>
</feature>
<dbReference type="InterPro" id="IPR030922">
    <property type="entry name" value="LptF"/>
</dbReference>
<reference evidence="10 11" key="1">
    <citation type="journal article" date="2018" name="Int. J. Syst. Evol. Microbiol.">
        <title>Parvibium lacunae gen. nov., sp. nov., a new member of the family Alcaligenaceae isolated from a freshwater pond.</title>
        <authorList>
            <person name="Chen W.M."/>
            <person name="Xie P.B."/>
            <person name="Hsu M.Y."/>
            <person name="Sheu S.Y."/>
        </authorList>
    </citation>
    <scope>NUCLEOTIDE SEQUENCE [LARGE SCALE GENOMIC DNA]</scope>
    <source>
        <strain evidence="10 11">KMB9</strain>
    </source>
</reference>
<evidence type="ECO:0000256" key="5">
    <source>
        <dbReference type="ARBA" id="ARBA00022519"/>
    </source>
</evidence>
<comment type="caution">
    <text evidence="10">The sequence shown here is derived from an EMBL/GenBank/DDBJ whole genome shotgun (WGS) entry which is preliminary data.</text>
</comment>
<protein>
    <recommendedName>
        <fullName evidence="2">Lipopolysaccharide export system permease protein LptF</fullName>
    </recommendedName>
</protein>
<sequence length="383" mass="42763">MIFSRTIVRELYATGGAVFAALFSIILTTALIRILGMAAGGEIGADAVVALLAFTVLNYLPVLLSLTIFIAALSTMTRSYSDSEMVVWFSAGQSLWAWIPPLLKFSLPLTALSFLLSLWITPWANEQTNTYRAKFEQRSDLARVAPGQFAESARGERVFFVEGLSTDAQRVKNIFISTLERGILGVAFSSQGYLHTDNEGTRYVVLEHGRRYEGRPEEAAYKVIEFERYQALLDEKGTPQRTEKSVKELPTLTLVAQPIPAHQGELLWRLSVPIFGLTLALLAIPLGFVNPRAGRSFNLVLALLIYVIYTNTTSLLQGLVIQQKISFSLVWWPLHLGVLLLTAWGIQHRMNRRPGVGLYLQAIVRALCQPMTRRQSCSTQREQ</sequence>
<feature type="transmembrane region" description="Helical" evidence="9">
    <location>
        <begin position="47"/>
        <end position="74"/>
    </location>
</feature>
<organism evidence="10 11">
    <name type="scientific">Parvibium lacunae</name>
    <dbReference type="NCBI Taxonomy" id="1888893"/>
    <lineage>
        <taxon>Bacteria</taxon>
        <taxon>Pseudomonadati</taxon>
        <taxon>Pseudomonadota</taxon>
        <taxon>Betaproteobacteria</taxon>
        <taxon>Burkholderiales</taxon>
        <taxon>Alcaligenaceae</taxon>
        <taxon>Parvibium</taxon>
    </lineage>
</organism>
<gene>
    <name evidence="10" type="primary">lptF</name>
    <name evidence="10" type="ORF">DU000_12090</name>
</gene>
<dbReference type="PANTHER" id="PTHR33529:SF7">
    <property type="entry name" value="LIPOPOLYSACCHARIDE EXPORT SYSTEM PERMEASE PROTEIN LPTF"/>
    <property type="match status" value="1"/>
</dbReference>
<evidence type="ECO:0000313" key="10">
    <source>
        <dbReference type="EMBL" id="RCS56462.1"/>
    </source>
</evidence>
<dbReference type="GO" id="GO:0015920">
    <property type="term" value="P:lipopolysaccharide transport"/>
    <property type="evidence" value="ECO:0007669"/>
    <property type="project" value="TreeGrafter"/>
</dbReference>
<evidence type="ECO:0000256" key="3">
    <source>
        <dbReference type="ARBA" id="ARBA00022448"/>
    </source>
</evidence>
<evidence type="ECO:0000256" key="2">
    <source>
        <dbReference type="ARBA" id="ARBA00014213"/>
    </source>
</evidence>
<dbReference type="NCBIfam" id="TIGR04407">
    <property type="entry name" value="LptF_YjgP"/>
    <property type="match status" value="1"/>
</dbReference>
<dbReference type="AlphaFoldDB" id="A0A368KZC3"/>
<evidence type="ECO:0000256" key="4">
    <source>
        <dbReference type="ARBA" id="ARBA00022475"/>
    </source>
</evidence>
<keyword evidence="11" id="KW-1185">Reference proteome</keyword>
<evidence type="ECO:0000256" key="7">
    <source>
        <dbReference type="ARBA" id="ARBA00022989"/>
    </source>
</evidence>
<evidence type="ECO:0000313" key="11">
    <source>
        <dbReference type="Proteomes" id="UP000252357"/>
    </source>
</evidence>
<proteinExistence type="predicted"/>
<keyword evidence="8 9" id="KW-0472">Membrane</keyword>
<feature type="transmembrane region" description="Helical" evidence="9">
    <location>
        <begin position="325"/>
        <end position="346"/>
    </location>
</feature>
<keyword evidence="4" id="KW-1003">Cell membrane</keyword>
<dbReference type="EMBL" id="QPGB01000007">
    <property type="protein sequence ID" value="RCS56462.1"/>
    <property type="molecule type" value="Genomic_DNA"/>
</dbReference>
<dbReference type="OrthoDB" id="9778062at2"/>
<accession>A0A368KZC3</accession>
<dbReference type="RefSeq" id="WP_114403671.1">
    <property type="nucleotide sequence ID" value="NZ_QPGB01000007.1"/>
</dbReference>
<name>A0A368KZC3_9BURK</name>
<evidence type="ECO:0000256" key="1">
    <source>
        <dbReference type="ARBA" id="ARBA00004429"/>
    </source>
</evidence>
<dbReference type="PANTHER" id="PTHR33529">
    <property type="entry name" value="SLR0882 PROTEIN-RELATED"/>
    <property type="match status" value="1"/>
</dbReference>
<keyword evidence="6 9" id="KW-0812">Transmembrane</keyword>
<dbReference type="Pfam" id="PF03739">
    <property type="entry name" value="LptF_LptG"/>
    <property type="match status" value="1"/>
</dbReference>
<keyword evidence="7 9" id="KW-1133">Transmembrane helix</keyword>
<evidence type="ECO:0000256" key="9">
    <source>
        <dbReference type="SAM" id="Phobius"/>
    </source>
</evidence>
<feature type="transmembrane region" description="Helical" evidence="9">
    <location>
        <begin position="12"/>
        <end position="35"/>
    </location>
</feature>